<reference evidence="2" key="1">
    <citation type="submission" date="2021-01" db="EMBL/GenBank/DDBJ databases">
        <authorList>
            <person name="Corre E."/>
            <person name="Pelletier E."/>
            <person name="Niang G."/>
            <person name="Scheremetjew M."/>
            <person name="Finn R."/>
            <person name="Kale V."/>
            <person name="Holt S."/>
            <person name="Cochrane G."/>
            <person name="Meng A."/>
            <person name="Brown T."/>
            <person name="Cohen L."/>
        </authorList>
    </citation>
    <scope>NUCLEOTIDE SEQUENCE</scope>
    <source>
        <strain evidence="2">CCCM811</strain>
    </source>
</reference>
<feature type="signal peptide" evidence="1">
    <location>
        <begin position="1"/>
        <end position="17"/>
    </location>
</feature>
<sequence length="173" mass="19515">MLWAAAILFALFPPAGAAVATVSTISTRYGRPVGSHPHVRAVREHARKQGATARNALAPQRDNNAFVARTRTSIVPQSTDISAMEPNEKPGKVTLKDRFKNLFQKMNLDRVRTKTNIIEEDYIRPDRSVGPETNGRIGSRVLALLWFRLQHQCNEMLFFTSIIADRDPFCERQ</sequence>
<gene>
    <name evidence="2" type="ORF">LGLO00237_LOCUS19798</name>
</gene>
<feature type="chain" id="PRO_5030556357" evidence="1">
    <location>
        <begin position="18"/>
        <end position="173"/>
    </location>
</feature>
<name>A0A7S3Z0W2_9EUKA</name>
<organism evidence="2">
    <name type="scientific">Lotharella globosa</name>
    <dbReference type="NCBI Taxonomy" id="91324"/>
    <lineage>
        <taxon>Eukaryota</taxon>
        <taxon>Sar</taxon>
        <taxon>Rhizaria</taxon>
        <taxon>Cercozoa</taxon>
        <taxon>Chlorarachniophyceae</taxon>
        <taxon>Lotharella</taxon>
    </lineage>
</organism>
<evidence type="ECO:0000256" key="1">
    <source>
        <dbReference type="SAM" id="SignalP"/>
    </source>
</evidence>
<accession>A0A7S3Z0W2</accession>
<proteinExistence type="predicted"/>
<evidence type="ECO:0000313" key="2">
    <source>
        <dbReference type="EMBL" id="CAE0668175.1"/>
    </source>
</evidence>
<protein>
    <submittedName>
        <fullName evidence="2">Uncharacterized protein</fullName>
    </submittedName>
</protein>
<keyword evidence="1" id="KW-0732">Signal</keyword>
<dbReference type="AlphaFoldDB" id="A0A7S3Z0W2"/>
<dbReference type="EMBL" id="HBIV01027652">
    <property type="protein sequence ID" value="CAE0668175.1"/>
    <property type="molecule type" value="Transcribed_RNA"/>
</dbReference>